<comment type="similarity">
    <text evidence="3 9">Belongs to the EPSP synthase family.</text>
</comment>
<protein>
    <recommendedName>
        <fullName evidence="9">3-phosphoshikimate 1-carboxyvinyltransferase</fullName>
        <ecNumber evidence="9">2.5.1.19</ecNumber>
    </recommendedName>
    <alternativeName>
        <fullName evidence="9">5-enolpyruvylshikimate-3-phosphate synthase</fullName>
        <shortName evidence="9">EPSP synthase</shortName>
        <shortName evidence="9">EPSPS</shortName>
    </alternativeName>
</protein>
<dbReference type="SUPFAM" id="SSF55205">
    <property type="entry name" value="EPT/RTPC-like"/>
    <property type="match status" value="1"/>
</dbReference>
<keyword evidence="7 9" id="KW-0057">Aromatic amino acid biosynthesis</keyword>
<dbReference type="GO" id="GO:0005737">
    <property type="term" value="C:cytoplasm"/>
    <property type="evidence" value="ECO:0007669"/>
    <property type="project" value="UniProtKB-SubCell"/>
</dbReference>
<feature type="binding site" evidence="9">
    <location>
        <position position="312"/>
    </location>
    <ligand>
        <name>3-phosphoshikimate</name>
        <dbReference type="ChEBI" id="CHEBI:145989"/>
    </ligand>
</feature>
<organism evidence="11 12">
    <name type="scientific">Vallitalea longa</name>
    <dbReference type="NCBI Taxonomy" id="2936439"/>
    <lineage>
        <taxon>Bacteria</taxon>
        <taxon>Bacillati</taxon>
        <taxon>Bacillota</taxon>
        <taxon>Clostridia</taxon>
        <taxon>Lachnospirales</taxon>
        <taxon>Vallitaleaceae</taxon>
        <taxon>Vallitalea</taxon>
    </lineage>
</organism>
<dbReference type="FunFam" id="3.65.10.10:FF:000005">
    <property type="entry name" value="3-phosphoshikimate 1-carboxyvinyltransferase"/>
    <property type="match status" value="1"/>
</dbReference>
<comment type="subcellular location">
    <subcellularLocation>
        <location evidence="9">Cytoplasm</location>
    </subcellularLocation>
</comment>
<keyword evidence="6 9" id="KW-0808">Transferase</keyword>
<dbReference type="InterPro" id="IPR006264">
    <property type="entry name" value="EPSP_synthase"/>
</dbReference>
<feature type="binding site" evidence="9">
    <location>
        <position position="91"/>
    </location>
    <ligand>
        <name>phosphoenolpyruvate</name>
        <dbReference type="ChEBI" id="CHEBI:58702"/>
    </ligand>
</feature>
<dbReference type="RefSeq" id="WP_281817750.1">
    <property type="nucleotide sequence ID" value="NZ_BRLB01000013.1"/>
</dbReference>
<accession>A0A9W5YEZ2</accession>
<feature type="binding site" evidence="9">
    <location>
        <position position="164"/>
    </location>
    <ligand>
        <name>3-phosphoshikimate</name>
        <dbReference type="ChEBI" id="CHEBI:145989"/>
    </ligand>
</feature>
<evidence type="ECO:0000256" key="1">
    <source>
        <dbReference type="ARBA" id="ARBA00002174"/>
    </source>
</evidence>
<feature type="binding site" evidence="9">
    <location>
        <position position="19"/>
    </location>
    <ligand>
        <name>phosphoenolpyruvate</name>
        <dbReference type="ChEBI" id="CHEBI:58702"/>
    </ligand>
</feature>
<feature type="binding site" evidence="9">
    <location>
        <position position="24"/>
    </location>
    <ligand>
        <name>3-phosphoshikimate</name>
        <dbReference type="ChEBI" id="CHEBI:145989"/>
    </ligand>
</feature>
<evidence type="ECO:0000256" key="2">
    <source>
        <dbReference type="ARBA" id="ARBA00004811"/>
    </source>
</evidence>
<evidence type="ECO:0000256" key="4">
    <source>
        <dbReference type="ARBA" id="ARBA00022490"/>
    </source>
</evidence>
<evidence type="ECO:0000259" key="10">
    <source>
        <dbReference type="Pfam" id="PF00275"/>
    </source>
</evidence>
<dbReference type="PANTHER" id="PTHR21090">
    <property type="entry name" value="AROM/DEHYDROQUINATE SYNTHASE"/>
    <property type="match status" value="1"/>
</dbReference>
<dbReference type="Pfam" id="PF00275">
    <property type="entry name" value="EPSP_synthase"/>
    <property type="match status" value="1"/>
</dbReference>
<evidence type="ECO:0000256" key="9">
    <source>
        <dbReference type="HAMAP-Rule" id="MF_00210"/>
    </source>
</evidence>
<name>A0A9W5YEZ2_9FIRM</name>
<feature type="binding site" evidence="9">
    <location>
        <position position="20"/>
    </location>
    <ligand>
        <name>3-phosphoshikimate</name>
        <dbReference type="ChEBI" id="CHEBI:145989"/>
    </ligand>
</feature>
<evidence type="ECO:0000256" key="5">
    <source>
        <dbReference type="ARBA" id="ARBA00022605"/>
    </source>
</evidence>
<dbReference type="EMBL" id="BRLB01000013">
    <property type="protein sequence ID" value="GKX31073.1"/>
    <property type="molecule type" value="Genomic_DNA"/>
</dbReference>
<gene>
    <name evidence="9 11" type="primary">aroA</name>
    <name evidence="11" type="ORF">SH1V18_35530</name>
</gene>
<evidence type="ECO:0000313" key="12">
    <source>
        <dbReference type="Proteomes" id="UP001144256"/>
    </source>
</evidence>
<feature type="binding site" evidence="9">
    <location>
        <position position="385"/>
    </location>
    <ligand>
        <name>phosphoenolpyruvate</name>
        <dbReference type="ChEBI" id="CHEBI:58702"/>
    </ligand>
</feature>
<evidence type="ECO:0000256" key="8">
    <source>
        <dbReference type="ARBA" id="ARBA00044633"/>
    </source>
</evidence>
<dbReference type="GO" id="GO:0008652">
    <property type="term" value="P:amino acid biosynthetic process"/>
    <property type="evidence" value="ECO:0007669"/>
    <property type="project" value="UniProtKB-KW"/>
</dbReference>
<dbReference type="PANTHER" id="PTHR21090:SF5">
    <property type="entry name" value="PENTAFUNCTIONAL AROM POLYPEPTIDE"/>
    <property type="match status" value="1"/>
</dbReference>
<dbReference type="AlphaFoldDB" id="A0A9W5YEZ2"/>
<feature type="active site" description="Proton acceptor" evidence="9">
    <location>
        <position position="312"/>
    </location>
</feature>
<keyword evidence="4 9" id="KW-0963">Cytoplasm</keyword>
<dbReference type="GO" id="GO:0009073">
    <property type="term" value="P:aromatic amino acid family biosynthetic process"/>
    <property type="evidence" value="ECO:0007669"/>
    <property type="project" value="UniProtKB-KW"/>
</dbReference>
<feature type="binding site" evidence="9">
    <location>
        <position position="166"/>
    </location>
    <ligand>
        <name>3-phosphoshikimate</name>
        <dbReference type="ChEBI" id="CHEBI:145989"/>
    </ligand>
</feature>
<dbReference type="Gene3D" id="3.65.10.10">
    <property type="entry name" value="Enolpyruvate transferase domain"/>
    <property type="match status" value="2"/>
</dbReference>
<comment type="caution">
    <text evidence="9">Lacks conserved residue(s) required for the propagation of feature annotation.</text>
</comment>
<dbReference type="Proteomes" id="UP001144256">
    <property type="component" value="Unassembled WGS sequence"/>
</dbReference>
<evidence type="ECO:0000256" key="3">
    <source>
        <dbReference type="ARBA" id="ARBA00009948"/>
    </source>
</evidence>
<feature type="domain" description="Enolpyruvate transferase" evidence="10">
    <location>
        <begin position="4"/>
        <end position="419"/>
    </location>
</feature>
<dbReference type="FunFam" id="3.65.10.10:FF:000006">
    <property type="entry name" value="3-phosphoshikimate 1-carboxyvinyltransferase"/>
    <property type="match status" value="1"/>
</dbReference>
<sequence>MIINSIKNIKGNVCVPGDKSISHRAIMLGALSKGITNIKGFLMGEDCLSTISCFREMGITIDIDDSLVTVHGKGLHGLKKPNKELYVGNSGTTLRLLSGLLAPQEFDCILTGDDSIKSRPMRRIIEPLTKMGANIVSIGNNDKAPLKITGSNLHNITYESLVSSAQVKSCIILASLYTENETKIIEPALSRNHTELMLNYFGGNITIHDSTIISTPVAELYGKDIIVPGDISSAAFLIVACLITKNSELLIRDVGINPTRDGIIRVLKSMNANISLLNEKVINGELVADIKVKSSNLKGTIIDKDIIPTLIDEIPVIAVAACFAEGKTIIKDAAELKVKESNRIEAMVTELSKMNADILATEDGMIISHSPQLTGTTVNSYNDHRVAMSLAVAGLAAQGTTEILDSSCIDISFPSFYDLLKNISNL</sequence>
<evidence type="ECO:0000256" key="6">
    <source>
        <dbReference type="ARBA" id="ARBA00022679"/>
    </source>
</evidence>
<feature type="binding site" evidence="9">
    <location>
        <position position="343"/>
    </location>
    <ligand>
        <name>phosphoenolpyruvate</name>
        <dbReference type="ChEBI" id="CHEBI:58702"/>
    </ligand>
</feature>
<keyword evidence="12" id="KW-1185">Reference proteome</keyword>
<feature type="binding site" evidence="9">
    <location>
        <position position="19"/>
    </location>
    <ligand>
        <name>3-phosphoshikimate</name>
        <dbReference type="ChEBI" id="CHEBI:145989"/>
    </ligand>
</feature>
<dbReference type="PROSITE" id="PS00104">
    <property type="entry name" value="EPSP_SYNTHASE_1"/>
    <property type="match status" value="1"/>
</dbReference>
<dbReference type="CDD" id="cd01556">
    <property type="entry name" value="EPSP_synthase"/>
    <property type="match status" value="1"/>
</dbReference>
<comment type="pathway">
    <text evidence="2 9">Metabolic intermediate biosynthesis; chorismate biosynthesis; chorismate from D-erythrose 4-phosphate and phosphoenolpyruvate: step 6/7.</text>
</comment>
<comment type="subunit">
    <text evidence="9">Monomer.</text>
</comment>
<dbReference type="HAMAP" id="MF_00210">
    <property type="entry name" value="EPSP_synth"/>
    <property type="match status" value="1"/>
</dbReference>
<dbReference type="GO" id="GO:0003866">
    <property type="term" value="F:3-phosphoshikimate 1-carboxyvinyltransferase activity"/>
    <property type="evidence" value="ECO:0007669"/>
    <property type="project" value="UniProtKB-UniRule"/>
</dbReference>
<evidence type="ECO:0000256" key="7">
    <source>
        <dbReference type="ARBA" id="ARBA00023141"/>
    </source>
</evidence>
<feature type="binding site" evidence="9">
    <location>
        <position position="119"/>
    </location>
    <ligand>
        <name>phosphoenolpyruvate</name>
        <dbReference type="ChEBI" id="CHEBI:58702"/>
    </ligand>
</feature>
<dbReference type="InterPro" id="IPR036968">
    <property type="entry name" value="Enolpyruvate_Tfrase_sf"/>
</dbReference>
<evidence type="ECO:0000313" key="11">
    <source>
        <dbReference type="EMBL" id="GKX31073.1"/>
    </source>
</evidence>
<comment type="function">
    <text evidence="1 9">Catalyzes the transfer of the enolpyruvyl moiety of phosphoenolpyruvate (PEP) to the 5-hydroxyl of shikimate-3-phosphate (S3P) to produce enolpyruvyl shikimate-3-phosphate and inorganic phosphate.</text>
</comment>
<feature type="binding site" evidence="9">
    <location>
        <position position="339"/>
    </location>
    <ligand>
        <name>3-phosphoshikimate</name>
        <dbReference type="ChEBI" id="CHEBI:145989"/>
    </ligand>
</feature>
<dbReference type="GO" id="GO:0009423">
    <property type="term" value="P:chorismate biosynthetic process"/>
    <property type="evidence" value="ECO:0007669"/>
    <property type="project" value="UniProtKB-UniRule"/>
</dbReference>
<feature type="binding site" evidence="9">
    <location>
        <position position="166"/>
    </location>
    <ligand>
        <name>phosphoenolpyruvate</name>
        <dbReference type="ChEBI" id="CHEBI:58702"/>
    </ligand>
</feature>
<dbReference type="NCBIfam" id="TIGR01356">
    <property type="entry name" value="aroA"/>
    <property type="match status" value="1"/>
</dbReference>
<comment type="catalytic activity">
    <reaction evidence="8">
        <text>3-phosphoshikimate + phosphoenolpyruvate = 5-O-(1-carboxyvinyl)-3-phosphoshikimate + phosphate</text>
        <dbReference type="Rhea" id="RHEA:21256"/>
        <dbReference type="ChEBI" id="CHEBI:43474"/>
        <dbReference type="ChEBI" id="CHEBI:57701"/>
        <dbReference type="ChEBI" id="CHEBI:58702"/>
        <dbReference type="ChEBI" id="CHEBI:145989"/>
        <dbReference type="EC" id="2.5.1.19"/>
    </reaction>
    <physiologicalReaction direction="left-to-right" evidence="8">
        <dbReference type="Rhea" id="RHEA:21257"/>
    </physiologicalReaction>
</comment>
<dbReference type="InterPro" id="IPR013792">
    <property type="entry name" value="RNA3'P_cycl/enolpyr_Trfase_a/b"/>
</dbReference>
<proteinExistence type="inferred from homology"/>
<keyword evidence="5 9" id="KW-0028">Amino-acid biosynthesis</keyword>
<comment type="caution">
    <text evidence="11">The sequence shown here is derived from an EMBL/GenBank/DDBJ whole genome shotgun (WGS) entry which is preliminary data.</text>
</comment>
<dbReference type="InterPro" id="IPR023193">
    <property type="entry name" value="EPSP_synthase_CS"/>
</dbReference>
<dbReference type="PIRSF" id="PIRSF000505">
    <property type="entry name" value="EPSPS"/>
    <property type="match status" value="1"/>
</dbReference>
<dbReference type="InterPro" id="IPR001986">
    <property type="entry name" value="Enolpyruvate_Tfrase_dom"/>
</dbReference>
<dbReference type="EC" id="2.5.1.19" evidence="9"/>
<reference evidence="11" key="1">
    <citation type="submission" date="2022-06" db="EMBL/GenBank/DDBJ databases">
        <title>Vallitalea longa sp. nov., an anaerobic bacterium isolated from marine sediment.</title>
        <authorList>
            <person name="Hirano S."/>
            <person name="Terahara T."/>
            <person name="Mori K."/>
            <person name="Hamada M."/>
            <person name="Matsumoto R."/>
            <person name="Kobayashi T."/>
        </authorList>
    </citation>
    <scope>NUCLEOTIDE SEQUENCE</scope>
    <source>
        <strain evidence="11">SH18-1</strain>
    </source>
</reference>